<reference evidence="1" key="1">
    <citation type="submission" date="2021-10" db="EMBL/GenBank/DDBJ databases">
        <title>Roseicella aerolatum sp. nov., isolated from aerosols of e-waste dismantling site.</title>
        <authorList>
            <person name="Qin T."/>
        </authorList>
    </citation>
    <scope>NUCLEOTIDE SEQUENCE</scope>
    <source>
        <strain evidence="1">GB24</strain>
    </source>
</reference>
<sequence>MGQVLPLTLHLHEYPTATAALGAAESVFLDALRCWVAGMRQGSDPLVQLREHMTRAGVPDAANSVDYLMQVIARTARWQVDIRCAQCPYLSRDERRLLHAAALAQAGEVGRAEEVLRAGMLSTLGAEFAIGPLEGLGELLIGAGLVFPRRAPEVGRHPADAVFEAWAPTLPVTSVH</sequence>
<dbReference type="EMBL" id="JAJAQI010000089">
    <property type="protein sequence ID" value="MCB4825382.1"/>
    <property type="molecule type" value="Genomic_DNA"/>
</dbReference>
<gene>
    <name evidence="1" type="ORF">LHA35_27090</name>
</gene>
<dbReference type="Proteomes" id="UP001139311">
    <property type="component" value="Unassembled WGS sequence"/>
</dbReference>
<protein>
    <submittedName>
        <fullName evidence="1">Uncharacterized protein</fullName>
    </submittedName>
</protein>
<evidence type="ECO:0000313" key="2">
    <source>
        <dbReference type="Proteomes" id="UP001139311"/>
    </source>
</evidence>
<proteinExistence type="predicted"/>
<evidence type="ECO:0000313" key="1">
    <source>
        <dbReference type="EMBL" id="MCB4825382.1"/>
    </source>
</evidence>
<name>A0A9X1LDV5_9PROT</name>
<dbReference type="RefSeq" id="WP_226614257.1">
    <property type="nucleotide sequence ID" value="NZ_JAJAQI010000089.1"/>
</dbReference>
<keyword evidence="2" id="KW-1185">Reference proteome</keyword>
<organism evidence="1 2">
    <name type="scientific">Roseicella aerolata</name>
    <dbReference type="NCBI Taxonomy" id="2883479"/>
    <lineage>
        <taxon>Bacteria</taxon>
        <taxon>Pseudomonadati</taxon>
        <taxon>Pseudomonadota</taxon>
        <taxon>Alphaproteobacteria</taxon>
        <taxon>Acetobacterales</taxon>
        <taxon>Roseomonadaceae</taxon>
        <taxon>Roseicella</taxon>
    </lineage>
</organism>
<accession>A0A9X1LDV5</accession>
<dbReference type="AlphaFoldDB" id="A0A9X1LDV5"/>
<comment type="caution">
    <text evidence="1">The sequence shown here is derived from an EMBL/GenBank/DDBJ whole genome shotgun (WGS) entry which is preliminary data.</text>
</comment>